<keyword evidence="1" id="KW-0479">Metal-binding</keyword>
<name>A0A918S9C5_9FLAO</name>
<feature type="binding site" evidence="1">
    <location>
        <position position="244"/>
    </location>
    <ligand>
        <name>Zn(2+)</name>
        <dbReference type="ChEBI" id="CHEBI:29105"/>
        <note>catalytic</note>
    </ligand>
</feature>
<dbReference type="EMBL" id="BMXB01000002">
    <property type="protein sequence ID" value="GHA29939.1"/>
    <property type="molecule type" value="Genomic_DNA"/>
</dbReference>
<comment type="caution">
    <text evidence="1">Lacks conserved residue(s) required for the propagation of feature annotation.</text>
</comment>
<dbReference type="SUPFAM" id="SSF55486">
    <property type="entry name" value="Metalloproteases ('zincins'), catalytic domain"/>
    <property type="match status" value="1"/>
</dbReference>
<dbReference type="CDD" id="cd04280">
    <property type="entry name" value="ZnMc_astacin_like"/>
    <property type="match status" value="1"/>
</dbReference>
<accession>A0A918S9C5</accession>
<organism evidence="3 4">
    <name type="scientific">Salinimicrobium marinum</name>
    <dbReference type="NCBI Taxonomy" id="680283"/>
    <lineage>
        <taxon>Bacteria</taxon>
        <taxon>Pseudomonadati</taxon>
        <taxon>Bacteroidota</taxon>
        <taxon>Flavobacteriia</taxon>
        <taxon>Flavobacteriales</taxon>
        <taxon>Flavobacteriaceae</taxon>
        <taxon>Salinimicrobium</taxon>
    </lineage>
</organism>
<reference evidence="3" key="1">
    <citation type="journal article" date="2014" name="Int. J. Syst. Evol. Microbiol.">
        <title>Complete genome sequence of Corynebacterium casei LMG S-19264T (=DSM 44701T), isolated from a smear-ripened cheese.</title>
        <authorList>
            <consortium name="US DOE Joint Genome Institute (JGI-PGF)"/>
            <person name="Walter F."/>
            <person name="Albersmeier A."/>
            <person name="Kalinowski J."/>
            <person name="Ruckert C."/>
        </authorList>
    </citation>
    <scope>NUCLEOTIDE SEQUENCE</scope>
    <source>
        <strain evidence="3">KCTC 12719</strain>
    </source>
</reference>
<dbReference type="GO" id="GO:0008270">
    <property type="term" value="F:zinc ion binding"/>
    <property type="evidence" value="ECO:0007669"/>
    <property type="project" value="UniProtKB-UniRule"/>
</dbReference>
<proteinExistence type="predicted"/>
<dbReference type="Pfam" id="PF01400">
    <property type="entry name" value="Astacin"/>
    <property type="match status" value="1"/>
</dbReference>
<evidence type="ECO:0000256" key="1">
    <source>
        <dbReference type="PROSITE-ProRule" id="PRU01211"/>
    </source>
</evidence>
<dbReference type="InterPro" id="IPR034035">
    <property type="entry name" value="Astacin-like_dom"/>
</dbReference>
<dbReference type="InterPro" id="IPR001506">
    <property type="entry name" value="Peptidase_M12A"/>
</dbReference>
<keyword evidence="1" id="KW-0482">Metalloprotease</keyword>
<dbReference type="PRINTS" id="PR00480">
    <property type="entry name" value="ASTACIN"/>
</dbReference>
<sequence>MSFLIKNMNNKNPSIIKNLIKENHGELTPNNSLYLNKGSLLMKNFKMFLLLPAVAVIGCSEDSIEDYEVLEGNENPIEISGEDITERANPGTPGEVSGVYFAGKKLPVEAFEGEYLYQGDILFSHDMVTSEDVKLVYEEGETPSEQKSVGRTSGRWPDNTVYYAIDGGLSNQQRVVDAIKHWEAKTNLTFVQRSSEKNYIYFTTGSGCASYVGMIGGRQNITLSGACSTGNTIHEIGHAIGLWHEQSRVDRDKHITIHYENVQNGTEHNFTTYADEGYDGDEYTSNLDFGSVMLYSSFSFSKNGKPTITRTNGSTFSVQRSGLSSGDIEGINGMYPEIGSTEKPSQPTYINGEYYTIAGLTVLRFYDKWYYSGRYGMRAVYLKNGVWYYR</sequence>
<evidence type="ECO:0000259" key="2">
    <source>
        <dbReference type="PROSITE" id="PS51864"/>
    </source>
</evidence>
<comment type="caution">
    <text evidence="3">The sequence shown here is derived from an EMBL/GenBank/DDBJ whole genome shotgun (WGS) entry which is preliminary data.</text>
</comment>
<dbReference type="PANTHER" id="PTHR10127:SF850">
    <property type="entry name" value="METALLOENDOPEPTIDASE"/>
    <property type="match status" value="1"/>
</dbReference>
<feature type="binding site" evidence="1">
    <location>
        <position position="238"/>
    </location>
    <ligand>
        <name>Zn(2+)</name>
        <dbReference type="ChEBI" id="CHEBI:29105"/>
        <note>catalytic</note>
    </ligand>
</feature>
<evidence type="ECO:0000313" key="4">
    <source>
        <dbReference type="Proteomes" id="UP000610456"/>
    </source>
</evidence>
<dbReference type="Proteomes" id="UP000610456">
    <property type="component" value="Unassembled WGS sequence"/>
</dbReference>
<keyword evidence="1" id="KW-0378">Hydrolase</keyword>
<dbReference type="InterPro" id="IPR024079">
    <property type="entry name" value="MetalloPept_cat_dom_sf"/>
</dbReference>
<comment type="cofactor">
    <cofactor evidence="1">
        <name>Zn(2+)</name>
        <dbReference type="ChEBI" id="CHEBI:29105"/>
    </cofactor>
    <text evidence="1">Binds 1 zinc ion per subunit.</text>
</comment>
<dbReference type="PANTHER" id="PTHR10127">
    <property type="entry name" value="DISCOIDIN, CUB, EGF, LAMININ , AND ZINC METALLOPROTEASE DOMAIN CONTAINING"/>
    <property type="match status" value="1"/>
</dbReference>
<feature type="active site" evidence="1">
    <location>
        <position position="235"/>
    </location>
</feature>
<dbReference type="SMART" id="SM00235">
    <property type="entry name" value="ZnMc"/>
    <property type="match status" value="1"/>
</dbReference>
<dbReference type="Gene3D" id="3.40.390.10">
    <property type="entry name" value="Collagenase (Catalytic Domain)"/>
    <property type="match status" value="1"/>
</dbReference>
<keyword evidence="1" id="KW-0862">Zinc</keyword>
<feature type="binding site" evidence="1">
    <location>
        <position position="234"/>
    </location>
    <ligand>
        <name>Zn(2+)</name>
        <dbReference type="ChEBI" id="CHEBI:29105"/>
        <note>catalytic</note>
    </ligand>
</feature>
<dbReference type="GO" id="GO:0004222">
    <property type="term" value="F:metalloendopeptidase activity"/>
    <property type="evidence" value="ECO:0007669"/>
    <property type="project" value="UniProtKB-UniRule"/>
</dbReference>
<dbReference type="GO" id="GO:0006508">
    <property type="term" value="P:proteolysis"/>
    <property type="evidence" value="ECO:0007669"/>
    <property type="project" value="UniProtKB-KW"/>
</dbReference>
<dbReference type="PROSITE" id="PS51864">
    <property type="entry name" value="ASTACIN"/>
    <property type="match status" value="1"/>
</dbReference>
<dbReference type="AlphaFoldDB" id="A0A918S9C5"/>
<keyword evidence="4" id="KW-1185">Reference proteome</keyword>
<gene>
    <name evidence="3" type="ORF">GCM10007103_09030</name>
</gene>
<feature type="domain" description="Peptidase M12A" evidence="2">
    <location>
        <begin position="147"/>
        <end position="340"/>
    </location>
</feature>
<dbReference type="InterPro" id="IPR006026">
    <property type="entry name" value="Peptidase_Metallo"/>
</dbReference>
<evidence type="ECO:0000313" key="3">
    <source>
        <dbReference type="EMBL" id="GHA29939.1"/>
    </source>
</evidence>
<protein>
    <recommendedName>
        <fullName evidence="2">Peptidase M12A domain-containing protein</fullName>
    </recommendedName>
</protein>
<reference evidence="3" key="2">
    <citation type="submission" date="2020-09" db="EMBL/GenBank/DDBJ databases">
        <authorList>
            <person name="Sun Q."/>
            <person name="Kim S."/>
        </authorList>
    </citation>
    <scope>NUCLEOTIDE SEQUENCE</scope>
    <source>
        <strain evidence="3">KCTC 12719</strain>
    </source>
</reference>
<keyword evidence="1" id="KW-0645">Protease</keyword>